<feature type="compositionally biased region" description="Basic and acidic residues" evidence="1">
    <location>
        <begin position="80"/>
        <end position="90"/>
    </location>
</feature>
<feature type="transmembrane region" description="Helical" evidence="2">
    <location>
        <begin position="305"/>
        <end position="324"/>
    </location>
</feature>
<feature type="compositionally biased region" description="Polar residues" evidence="1">
    <location>
        <begin position="500"/>
        <end position="514"/>
    </location>
</feature>
<feature type="region of interest" description="Disordered" evidence="1">
    <location>
        <begin position="1"/>
        <end position="105"/>
    </location>
</feature>
<feature type="region of interest" description="Disordered" evidence="1">
    <location>
        <begin position="158"/>
        <end position="214"/>
    </location>
</feature>
<proteinExistence type="predicted"/>
<evidence type="ECO:0000256" key="1">
    <source>
        <dbReference type="SAM" id="MobiDB-lite"/>
    </source>
</evidence>
<dbReference type="EMBL" id="CAKOGP040001869">
    <property type="protein sequence ID" value="CAJ1954673.1"/>
    <property type="molecule type" value="Genomic_DNA"/>
</dbReference>
<feature type="compositionally biased region" description="Polar residues" evidence="1">
    <location>
        <begin position="523"/>
        <end position="532"/>
    </location>
</feature>
<feature type="region of interest" description="Disordered" evidence="1">
    <location>
        <begin position="500"/>
        <end position="532"/>
    </location>
</feature>
<organism evidence="3 4">
    <name type="scientific">Cylindrotheca closterium</name>
    <dbReference type="NCBI Taxonomy" id="2856"/>
    <lineage>
        <taxon>Eukaryota</taxon>
        <taxon>Sar</taxon>
        <taxon>Stramenopiles</taxon>
        <taxon>Ochrophyta</taxon>
        <taxon>Bacillariophyta</taxon>
        <taxon>Bacillariophyceae</taxon>
        <taxon>Bacillariophycidae</taxon>
        <taxon>Bacillariales</taxon>
        <taxon>Bacillariaceae</taxon>
        <taxon>Cylindrotheca</taxon>
    </lineage>
</organism>
<comment type="caution">
    <text evidence="3">The sequence shown here is derived from an EMBL/GenBank/DDBJ whole genome shotgun (WGS) entry which is preliminary data.</text>
</comment>
<feature type="compositionally biased region" description="Low complexity" evidence="1">
    <location>
        <begin position="91"/>
        <end position="105"/>
    </location>
</feature>
<keyword evidence="2" id="KW-1133">Transmembrane helix</keyword>
<protein>
    <submittedName>
        <fullName evidence="3">Uncharacterized protein</fullName>
    </submittedName>
</protein>
<evidence type="ECO:0000313" key="3">
    <source>
        <dbReference type="EMBL" id="CAJ1954673.1"/>
    </source>
</evidence>
<reference evidence="3" key="1">
    <citation type="submission" date="2023-08" db="EMBL/GenBank/DDBJ databases">
        <authorList>
            <person name="Audoor S."/>
            <person name="Bilcke G."/>
        </authorList>
    </citation>
    <scope>NUCLEOTIDE SEQUENCE</scope>
</reference>
<gene>
    <name evidence="3" type="ORF">CYCCA115_LOCUS15264</name>
</gene>
<feature type="compositionally biased region" description="Polar residues" evidence="1">
    <location>
        <begin position="128"/>
        <end position="139"/>
    </location>
</feature>
<keyword evidence="2" id="KW-0472">Membrane</keyword>
<keyword evidence="4" id="KW-1185">Reference proteome</keyword>
<feature type="compositionally biased region" description="Basic and acidic residues" evidence="1">
    <location>
        <begin position="1"/>
        <end position="11"/>
    </location>
</feature>
<evidence type="ECO:0000313" key="4">
    <source>
        <dbReference type="Proteomes" id="UP001295423"/>
    </source>
</evidence>
<evidence type="ECO:0000256" key="2">
    <source>
        <dbReference type="SAM" id="Phobius"/>
    </source>
</evidence>
<dbReference type="AlphaFoldDB" id="A0AAD2FW30"/>
<accession>A0AAD2FW30</accession>
<sequence length="532" mass="59507">MMDQERQDREGTVSQYLFRSYKKSHPPSPPTPPSEEEQHAWNRAGAFPSGESLDHVFADDSYTDESSYEQQRGYRNHLGHRLDVVKEESSKTSAEAQASQSSGGQHTAYNRIQVEHQQTPMPQLPVDSKTNGTSSSGVSDLTFPYTLYNNLAKARDDRNYSPSRLTHAGPPAVRRAKHPGTPDMEVASSPSFGRKQVRPMPSMDPGKDDTSIFGSVTSSKLRKMNQRGTRKSYAITHSSNNPATMLKNFFVALEQNRLMHKLTAEHMRVIDTWFLFAPSITLTLMTGMVIFVFETTLKVETDGRVYAAIIAGITAFISVFWQALSRQLDLGTQGALHEAAAGMLQKLSADILFTISSTTSDDGISAHYVALVAEKYDQAMAMSPATIPYVLESAFAAVSHSLHLMLNPPVGKKSKRKKRLQNVDLIQLYAKAYDELAAEILHHWAWPLAFPHPRRASERAIRSFTLMITEGRRRNRGWFSHFRPLKKSNKGLFDVFPTSSSVSAGDQDSVSVYHTPQRKPLIQKQSPYQDEV</sequence>
<name>A0AAD2FW30_9STRA</name>
<feature type="transmembrane region" description="Helical" evidence="2">
    <location>
        <begin position="273"/>
        <end position="293"/>
    </location>
</feature>
<keyword evidence="2" id="KW-0812">Transmembrane</keyword>
<feature type="region of interest" description="Disordered" evidence="1">
    <location>
        <begin position="119"/>
        <end position="139"/>
    </location>
</feature>
<dbReference type="Proteomes" id="UP001295423">
    <property type="component" value="Unassembled WGS sequence"/>
</dbReference>